<proteinExistence type="inferred from homology"/>
<dbReference type="Proteomes" id="UP001157733">
    <property type="component" value="Chromosome"/>
</dbReference>
<protein>
    <recommendedName>
        <fullName evidence="1">UPF0434 protein NSPWAT_1101</fullName>
    </recommendedName>
</protein>
<gene>
    <name evidence="2" type="ORF">NSPWAT_1101</name>
</gene>
<dbReference type="InterPro" id="IPR005651">
    <property type="entry name" value="Trm112-like"/>
</dbReference>
<dbReference type="RefSeq" id="WP_282010874.1">
    <property type="nucleotide sequence ID" value="NZ_OX336137.1"/>
</dbReference>
<dbReference type="PANTHER" id="PTHR33505:SF4">
    <property type="entry name" value="PROTEIN PREY, MITOCHONDRIAL"/>
    <property type="match status" value="1"/>
</dbReference>
<reference evidence="2 3" key="1">
    <citation type="submission" date="2022-09" db="EMBL/GenBank/DDBJ databases">
        <authorList>
            <person name="Kop L."/>
        </authorList>
    </citation>
    <scope>NUCLEOTIDE SEQUENCE [LARGE SCALE GENOMIC DNA]</scope>
    <source>
        <strain evidence="2 3">347</strain>
    </source>
</reference>
<dbReference type="Gene3D" id="2.20.25.10">
    <property type="match status" value="1"/>
</dbReference>
<evidence type="ECO:0000313" key="2">
    <source>
        <dbReference type="EMBL" id="CAI2717960.1"/>
    </source>
</evidence>
<evidence type="ECO:0000313" key="3">
    <source>
        <dbReference type="Proteomes" id="UP001157733"/>
    </source>
</evidence>
<evidence type="ECO:0000256" key="1">
    <source>
        <dbReference type="HAMAP-Rule" id="MF_01187"/>
    </source>
</evidence>
<dbReference type="Pfam" id="PF03966">
    <property type="entry name" value="Trm112p"/>
    <property type="match status" value="1"/>
</dbReference>
<accession>A0ABN8VXS5</accession>
<organism evidence="2 3">
    <name type="scientific">Nitrospina watsonii</name>
    <dbReference type="NCBI Taxonomy" id="1323948"/>
    <lineage>
        <taxon>Bacteria</taxon>
        <taxon>Pseudomonadati</taxon>
        <taxon>Nitrospinota/Tectimicrobiota group</taxon>
        <taxon>Nitrospinota</taxon>
        <taxon>Nitrospinia</taxon>
        <taxon>Nitrospinales</taxon>
        <taxon>Nitrospinaceae</taxon>
        <taxon>Nitrospina</taxon>
    </lineage>
</organism>
<dbReference type="EMBL" id="OX336137">
    <property type="protein sequence ID" value="CAI2717960.1"/>
    <property type="molecule type" value="Genomic_DNA"/>
</dbReference>
<comment type="similarity">
    <text evidence="1">Belongs to the UPF0434 family.</text>
</comment>
<keyword evidence="3" id="KW-1185">Reference proteome</keyword>
<dbReference type="HAMAP" id="MF_01187">
    <property type="entry name" value="UPF0434"/>
    <property type="match status" value="1"/>
</dbReference>
<name>A0ABN8VXS5_9BACT</name>
<dbReference type="PANTHER" id="PTHR33505">
    <property type="entry name" value="ZGC:162634"/>
    <property type="match status" value="1"/>
</dbReference>
<sequence>MEFDKELLEFLACPKCKGDLKLTDPSDGLVCDACKLKYPIRDGIPIMLMNEAEDLTRTGNTPKSI</sequence>
<dbReference type="SUPFAM" id="SSF158997">
    <property type="entry name" value="Trm112p-like"/>
    <property type="match status" value="1"/>
</dbReference>